<dbReference type="Proteomes" id="UP001283361">
    <property type="component" value="Unassembled WGS sequence"/>
</dbReference>
<keyword evidence="2" id="KW-1185">Reference proteome</keyword>
<accession>A0AAE1DUJ0</accession>
<comment type="caution">
    <text evidence="1">The sequence shown here is derived from an EMBL/GenBank/DDBJ whole genome shotgun (WGS) entry which is preliminary data.</text>
</comment>
<evidence type="ECO:0000313" key="2">
    <source>
        <dbReference type="Proteomes" id="UP001283361"/>
    </source>
</evidence>
<name>A0AAE1DUJ0_9GAST</name>
<proteinExistence type="predicted"/>
<reference evidence="1" key="1">
    <citation type="journal article" date="2023" name="G3 (Bethesda)">
        <title>A reference genome for the long-term kleptoplast-retaining sea slug Elysia crispata morphotype clarki.</title>
        <authorList>
            <person name="Eastman K.E."/>
            <person name="Pendleton A.L."/>
            <person name="Shaikh M.A."/>
            <person name="Suttiyut T."/>
            <person name="Ogas R."/>
            <person name="Tomko P."/>
            <person name="Gavelis G."/>
            <person name="Widhalm J.R."/>
            <person name="Wisecaver J.H."/>
        </authorList>
    </citation>
    <scope>NUCLEOTIDE SEQUENCE</scope>
    <source>
        <strain evidence="1">ECLA1</strain>
    </source>
</reference>
<dbReference type="EMBL" id="JAWDGP010002410">
    <property type="protein sequence ID" value="KAK3783449.1"/>
    <property type="molecule type" value="Genomic_DNA"/>
</dbReference>
<organism evidence="1 2">
    <name type="scientific">Elysia crispata</name>
    <name type="common">lettuce slug</name>
    <dbReference type="NCBI Taxonomy" id="231223"/>
    <lineage>
        <taxon>Eukaryota</taxon>
        <taxon>Metazoa</taxon>
        <taxon>Spiralia</taxon>
        <taxon>Lophotrochozoa</taxon>
        <taxon>Mollusca</taxon>
        <taxon>Gastropoda</taxon>
        <taxon>Heterobranchia</taxon>
        <taxon>Euthyneura</taxon>
        <taxon>Panpulmonata</taxon>
        <taxon>Sacoglossa</taxon>
        <taxon>Placobranchoidea</taxon>
        <taxon>Plakobranchidae</taxon>
        <taxon>Elysia</taxon>
    </lineage>
</organism>
<protein>
    <recommendedName>
        <fullName evidence="3">Reverse transcriptase domain-containing protein</fullName>
    </recommendedName>
</protein>
<dbReference type="AlphaFoldDB" id="A0AAE1DUJ0"/>
<sequence>MIWEAIQSAKSEKLNLDIVWLNLAIANKSLPHQMIQLSRRITGVMLDDYFSGFPMRFSTYSYTADWINLEIGIVMGCNISPILFVMAMEVILKAAEGNVVKTKQRTIKTGKKWKVVEAVDQAKECLKIIEVTRQTQTGRKKLWSSTTKNL</sequence>
<evidence type="ECO:0008006" key="3">
    <source>
        <dbReference type="Google" id="ProtNLM"/>
    </source>
</evidence>
<evidence type="ECO:0000313" key="1">
    <source>
        <dbReference type="EMBL" id="KAK3783449.1"/>
    </source>
</evidence>
<gene>
    <name evidence="1" type="ORF">RRG08_033706</name>
</gene>